<accession>A0A0A0K4Z8</accession>
<reference evidence="1 2" key="4">
    <citation type="journal article" date="2011" name="BMC Genomics">
        <title>RNA-Seq improves annotation of protein-coding genes in the cucumber genome.</title>
        <authorList>
            <person name="Li Z."/>
            <person name="Zhang Z."/>
            <person name="Yan P."/>
            <person name="Huang S."/>
            <person name="Fei Z."/>
            <person name="Lin K."/>
        </authorList>
    </citation>
    <scope>NUCLEOTIDE SEQUENCE [LARGE SCALE GENOMIC DNA]</scope>
    <source>
        <strain evidence="2">cv. 9930</strain>
    </source>
</reference>
<protein>
    <submittedName>
        <fullName evidence="1">Uncharacterized protein</fullName>
    </submittedName>
</protein>
<organism evidence="1 2">
    <name type="scientific">Cucumis sativus</name>
    <name type="common">Cucumber</name>
    <dbReference type="NCBI Taxonomy" id="3659"/>
    <lineage>
        <taxon>Eukaryota</taxon>
        <taxon>Viridiplantae</taxon>
        <taxon>Streptophyta</taxon>
        <taxon>Embryophyta</taxon>
        <taxon>Tracheophyta</taxon>
        <taxon>Spermatophyta</taxon>
        <taxon>Magnoliopsida</taxon>
        <taxon>eudicotyledons</taxon>
        <taxon>Gunneridae</taxon>
        <taxon>Pentapetalae</taxon>
        <taxon>rosids</taxon>
        <taxon>fabids</taxon>
        <taxon>Cucurbitales</taxon>
        <taxon>Cucurbitaceae</taxon>
        <taxon>Benincaseae</taxon>
        <taxon>Cucumis</taxon>
    </lineage>
</organism>
<name>A0A0A0K4Z8_CUCSA</name>
<dbReference type="Gramene" id="KGN44508">
    <property type="protein sequence ID" value="KGN44508"/>
    <property type="gene ID" value="Csa_7G321560"/>
</dbReference>
<gene>
    <name evidence="1" type="ORF">Csa_7G321560</name>
</gene>
<reference evidence="1 2" key="1">
    <citation type="journal article" date="2009" name="Nat. Genet.">
        <title>The genome of the cucumber, Cucumis sativus L.</title>
        <authorList>
            <person name="Huang S."/>
            <person name="Li R."/>
            <person name="Zhang Z."/>
            <person name="Li L."/>
            <person name="Gu X."/>
            <person name="Fan W."/>
            <person name="Lucas W.J."/>
            <person name="Wang X."/>
            <person name="Xie B."/>
            <person name="Ni P."/>
            <person name="Ren Y."/>
            <person name="Zhu H."/>
            <person name="Li J."/>
            <person name="Lin K."/>
            <person name="Jin W."/>
            <person name="Fei Z."/>
            <person name="Li G."/>
            <person name="Staub J."/>
            <person name="Kilian A."/>
            <person name="van der Vossen E.A."/>
            <person name="Wu Y."/>
            <person name="Guo J."/>
            <person name="He J."/>
            <person name="Jia Z."/>
            <person name="Ren Y."/>
            <person name="Tian G."/>
            <person name="Lu Y."/>
            <person name="Ruan J."/>
            <person name="Qian W."/>
            <person name="Wang M."/>
            <person name="Huang Q."/>
            <person name="Li B."/>
            <person name="Xuan Z."/>
            <person name="Cao J."/>
            <person name="Asan"/>
            <person name="Wu Z."/>
            <person name="Zhang J."/>
            <person name="Cai Q."/>
            <person name="Bai Y."/>
            <person name="Zhao B."/>
            <person name="Han Y."/>
            <person name="Li Y."/>
            <person name="Li X."/>
            <person name="Wang S."/>
            <person name="Shi Q."/>
            <person name="Liu S."/>
            <person name="Cho W.K."/>
            <person name="Kim J.Y."/>
            <person name="Xu Y."/>
            <person name="Heller-Uszynska K."/>
            <person name="Miao H."/>
            <person name="Cheng Z."/>
            <person name="Zhang S."/>
            <person name="Wu J."/>
            <person name="Yang Y."/>
            <person name="Kang H."/>
            <person name="Li M."/>
            <person name="Liang H."/>
            <person name="Ren X."/>
            <person name="Shi Z."/>
            <person name="Wen M."/>
            <person name="Jian M."/>
            <person name="Yang H."/>
            <person name="Zhang G."/>
            <person name="Yang Z."/>
            <person name="Chen R."/>
            <person name="Liu S."/>
            <person name="Li J."/>
            <person name="Ma L."/>
            <person name="Liu H."/>
            <person name="Zhou Y."/>
            <person name="Zhao J."/>
            <person name="Fang X."/>
            <person name="Li G."/>
            <person name="Fang L."/>
            <person name="Li Y."/>
            <person name="Liu D."/>
            <person name="Zheng H."/>
            <person name="Zhang Y."/>
            <person name="Qin N."/>
            <person name="Li Z."/>
            <person name="Yang G."/>
            <person name="Yang S."/>
            <person name="Bolund L."/>
            <person name="Kristiansen K."/>
            <person name="Zheng H."/>
            <person name="Li S."/>
            <person name="Zhang X."/>
            <person name="Yang H."/>
            <person name="Wang J."/>
            <person name="Sun R."/>
            <person name="Zhang B."/>
            <person name="Jiang S."/>
            <person name="Wang J."/>
            <person name="Du Y."/>
            <person name="Li S."/>
        </authorList>
    </citation>
    <scope>NUCLEOTIDE SEQUENCE [LARGE SCALE GENOMIC DNA]</scope>
    <source>
        <strain evidence="2">cv. 9930</strain>
    </source>
</reference>
<sequence>MANKDEVLEVVVKEALDLENVPPEEVFETLRCNRNQRKEAIIRQMIAIEEMAASTISQALIFMTRS</sequence>
<reference evidence="1 2" key="2">
    <citation type="journal article" date="2009" name="PLoS ONE">
        <title>An integrated genetic and cytogenetic map of the cucumber genome.</title>
        <authorList>
            <person name="Ren Y."/>
            <person name="Zhang Z."/>
            <person name="Liu J."/>
            <person name="Staub J.E."/>
            <person name="Han Y."/>
            <person name="Cheng Z."/>
            <person name="Li X."/>
            <person name="Lu J."/>
            <person name="Miao H."/>
            <person name="Kang H."/>
            <person name="Xie B."/>
            <person name="Gu X."/>
            <person name="Wang X."/>
            <person name="Du Y."/>
            <person name="Jin W."/>
            <person name="Huang S."/>
        </authorList>
    </citation>
    <scope>NUCLEOTIDE SEQUENCE [LARGE SCALE GENOMIC DNA]</scope>
    <source>
        <strain evidence="2">cv. 9930</strain>
    </source>
</reference>
<dbReference type="Proteomes" id="UP000029981">
    <property type="component" value="Chromosome 7"/>
</dbReference>
<keyword evidence="2" id="KW-1185">Reference proteome</keyword>
<proteinExistence type="predicted"/>
<evidence type="ECO:0000313" key="2">
    <source>
        <dbReference type="Proteomes" id="UP000029981"/>
    </source>
</evidence>
<dbReference type="EMBL" id="CM002928">
    <property type="protein sequence ID" value="KGN44508.1"/>
    <property type="molecule type" value="Genomic_DNA"/>
</dbReference>
<evidence type="ECO:0000313" key="1">
    <source>
        <dbReference type="EMBL" id="KGN44508.1"/>
    </source>
</evidence>
<dbReference type="AlphaFoldDB" id="A0A0A0K4Z8"/>
<reference evidence="1 2" key="3">
    <citation type="journal article" date="2010" name="BMC Genomics">
        <title>Transcriptome sequencing and comparative analysis of cucumber flowers with different sex types.</title>
        <authorList>
            <person name="Guo S."/>
            <person name="Zheng Y."/>
            <person name="Joung J.G."/>
            <person name="Liu S."/>
            <person name="Zhang Z."/>
            <person name="Crasta O.R."/>
            <person name="Sobral B.W."/>
            <person name="Xu Y."/>
            <person name="Huang S."/>
            <person name="Fei Z."/>
        </authorList>
    </citation>
    <scope>NUCLEOTIDE SEQUENCE [LARGE SCALE GENOMIC DNA]</scope>
    <source>
        <strain evidence="2">cv. 9930</strain>
    </source>
</reference>